<proteinExistence type="predicted"/>
<organism evidence="1 2">
    <name type="scientific">Melipona bicolor</name>
    <dbReference type="NCBI Taxonomy" id="60889"/>
    <lineage>
        <taxon>Eukaryota</taxon>
        <taxon>Metazoa</taxon>
        <taxon>Ecdysozoa</taxon>
        <taxon>Arthropoda</taxon>
        <taxon>Hexapoda</taxon>
        <taxon>Insecta</taxon>
        <taxon>Pterygota</taxon>
        <taxon>Neoptera</taxon>
        <taxon>Endopterygota</taxon>
        <taxon>Hymenoptera</taxon>
        <taxon>Apocrita</taxon>
        <taxon>Aculeata</taxon>
        <taxon>Apoidea</taxon>
        <taxon>Anthophila</taxon>
        <taxon>Apidae</taxon>
        <taxon>Melipona</taxon>
    </lineage>
</organism>
<evidence type="ECO:0000313" key="1">
    <source>
        <dbReference type="EMBL" id="KAK1118233.1"/>
    </source>
</evidence>
<comment type="caution">
    <text evidence="1">The sequence shown here is derived from an EMBL/GenBank/DDBJ whole genome shotgun (WGS) entry which is preliminary data.</text>
</comment>
<sequence length="142" mass="16210">MRTIQEKIISVAAISKIVISSVGSRTVGQSHKAFTQTNKLRTNEIYSKNKAESERQCSGGSCHINGFDYANAPIPRIFYVESKENRGNSETYQLDRICQAFHANGLRRLARQFTRIDAKWNMEDMETWKNGYEREEAADTPT</sequence>
<dbReference type="AlphaFoldDB" id="A0AA40KFA7"/>
<evidence type="ECO:0000313" key="2">
    <source>
        <dbReference type="Proteomes" id="UP001177670"/>
    </source>
</evidence>
<gene>
    <name evidence="1" type="ORF">K0M31_015279</name>
</gene>
<accession>A0AA40KFA7</accession>
<reference evidence="1" key="1">
    <citation type="submission" date="2021-10" db="EMBL/GenBank/DDBJ databases">
        <title>Melipona bicolor Genome sequencing and assembly.</title>
        <authorList>
            <person name="Araujo N.S."/>
            <person name="Arias M.C."/>
        </authorList>
    </citation>
    <scope>NUCLEOTIDE SEQUENCE</scope>
    <source>
        <strain evidence="1">USP_2M_L1-L4_2017</strain>
        <tissue evidence="1">Whole body</tissue>
    </source>
</reference>
<name>A0AA40KFA7_9HYME</name>
<keyword evidence="2" id="KW-1185">Reference proteome</keyword>
<dbReference type="EMBL" id="JAHYIQ010000044">
    <property type="protein sequence ID" value="KAK1118233.1"/>
    <property type="molecule type" value="Genomic_DNA"/>
</dbReference>
<protein>
    <submittedName>
        <fullName evidence="1">Uncharacterized protein</fullName>
    </submittedName>
</protein>
<dbReference type="Proteomes" id="UP001177670">
    <property type="component" value="Unassembled WGS sequence"/>
</dbReference>